<keyword evidence="2" id="KW-0418">Kinase</keyword>
<reference evidence="2 3" key="1">
    <citation type="submission" date="2013-09" db="EMBL/GenBank/DDBJ databases">
        <title>Whole genome sequencing of Halarchaeum acidiphilum strain MH1-52-1.</title>
        <authorList>
            <person name="Shimane Y."/>
            <person name="Minegishi H."/>
            <person name="Nishi S."/>
            <person name="Echigo A."/>
            <person name="Shuto A."/>
            <person name="Konishi M."/>
            <person name="Ito T."/>
            <person name="Ohkuma M."/>
            <person name="Ohta Y."/>
            <person name="Nagano Y."/>
            <person name="Tsubouchi T."/>
            <person name="Mori K."/>
            <person name="Usui K."/>
            <person name="Kamekura M."/>
            <person name="Usami R."/>
            <person name="Takaki Y."/>
            <person name="Hatada Y."/>
        </authorList>
    </citation>
    <scope>NUCLEOTIDE SEQUENCE [LARGE SCALE GENOMIC DNA]</scope>
    <source>
        <strain evidence="2 3">JCM 16109</strain>
    </source>
</reference>
<dbReference type="Pfam" id="PF08298">
    <property type="entry name" value="AAA_PrkA"/>
    <property type="match status" value="1"/>
</dbReference>
<keyword evidence="2" id="KW-0808">Transferase</keyword>
<dbReference type="eggNOG" id="arCOG02891">
    <property type="taxonomic scope" value="Archaea"/>
</dbReference>
<sequence length="690" mass="78831">MTGDTTTLDALSERYRESIPDDLRETHDYGWYLDLVRENPKVARNAHQRLADMFDHYGTRYDESRGLVAYALATDDPLGDGANAFYGREIHEAIHEFVNKVKSGSRGLGPEKRILLLLGPVGSGKSDFDKRVRRYFEDYTRSDAGRMYTFRWTGLCDVIPDQDPADDVVRSPMNQDPLVLLPEDQRRAVLDGVNDALDEPYTIRNEQSLDPESEFYMDELLAASDDDLAAVLREHVEIIRLVADENRRRCVETFEPKDKKNQDETELTGDVDYSKLAVYGESDPRAFDYSGAFCNANRGIFSGEELLKLQREFLYDFLHATQEQTIKPKNNPRIDIDQVIVGRTNMPEYREKRGDEKMEAFNDRTKRVDFPYVLEYEAEAEIYGKLLRNADVPDVHVEPHTLEMAGLFGVLTRIAEPDGGSVDLVGKAMVYNGETDDLEDVDAKKLREEGDDATDLGEGTDGISARFVGDEIAEAIMESTHRGRSYLSPLLVFTHFEDHLPGHGSIAEDDVERYQRYLELVREEYTDRAIDDVRHALAYDVDEIRQQGEKYMDHVMAYIDDDTVEDTITGRRPNPTSRSLRAVEEQLDIPADRKDDFRQEVSNWVSRRAREGEAFDPQDNDRLRRALERKLWADKKHNINFSALVSANDLGEERSAWVDALRERGYSREGALEVLEFAGAEVAKSELEGE</sequence>
<evidence type="ECO:0000313" key="3">
    <source>
        <dbReference type="Proteomes" id="UP000016986"/>
    </source>
</evidence>
<dbReference type="AlphaFoldDB" id="U3A6B8"/>
<keyword evidence="3" id="KW-1185">Reference proteome</keyword>
<gene>
    <name evidence="2" type="ORF">MBEHAL_1969</name>
</gene>
<organism evidence="2 3">
    <name type="scientific">Halarchaeum acidiphilum MH1-52-1</name>
    <dbReference type="NCBI Taxonomy" id="1261545"/>
    <lineage>
        <taxon>Archaea</taxon>
        <taxon>Methanobacteriati</taxon>
        <taxon>Methanobacteriota</taxon>
        <taxon>Stenosarchaea group</taxon>
        <taxon>Halobacteria</taxon>
        <taxon>Halobacteriales</taxon>
        <taxon>Halobacteriaceae</taxon>
    </lineage>
</organism>
<dbReference type="InterPro" id="IPR013153">
    <property type="entry name" value="Prk_AAA"/>
</dbReference>
<dbReference type="SMART" id="SM00763">
    <property type="entry name" value="AAA_PrkA"/>
    <property type="match status" value="1"/>
</dbReference>
<evidence type="ECO:0000313" key="2">
    <source>
        <dbReference type="EMBL" id="GAD53209.1"/>
    </source>
</evidence>
<dbReference type="InterPro" id="IPR010650">
    <property type="entry name" value="PrkA_C"/>
</dbReference>
<accession>U3A6B8</accession>
<dbReference type="Proteomes" id="UP000016986">
    <property type="component" value="Unassembled WGS sequence"/>
</dbReference>
<dbReference type="Pfam" id="PF06798">
    <property type="entry name" value="PrkA"/>
    <property type="match status" value="1"/>
</dbReference>
<dbReference type="EMBL" id="BATA01000053">
    <property type="protein sequence ID" value="GAD53209.1"/>
    <property type="molecule type" value="Genomic_DNA"/>
</dbReference>
<dbReference type="InterPro" id="IPR027417">
    <property type="entry name" value="P-loop_NTPase"/>
</dbReference>
<protein>
    <submittedName>
        <fullName evidence="2">Serine protein kinase (PrkA protein), P-loop containing</fullName>
    </submittedName>
</protein>
<proteinExistence type="predicted"/>
<name>U3A6B8_9EURY</name>
<dbReference type="SUPFAM" id="SSF52540">
    <property type="entry name" value="P-loop containing nucleoside triphosphate hydrolases"/>
    <property type="match status" value="1"/>
</dbReference>
<dbReference type="GO" id="GO:0004672">
    <property type="term" value="F:protein kinase activity"/>
    <property type="evidence" value="ECO:0007669"/>
    <property type="project" value="TreeGrafter"/>
</dbReference>
<feature type="domain" description="PrkA AAA" evidence="1">
    <location>
        <begin position="30"/>
        <end position="421"/>
    </location>
</feature>
<dbReference type="PANTHER" id="PTHR30267:SF2">
    <property type="entry name" value="PROTEIN PRKA"/>
    <property type="match status" value="1"/>
</dbReference>
<dbReference type="PANTHER" id="PTHR30267">
    <property type="entry name" value="PROTEIN KINASE PRKA"/>
    <property type="match status" value="1"/>
</dbReference>
<evidence type="ECO:0000259" key="1">
    <source>
        <dbReference type="SMART" id="SM00763"/>
    </source>
</evidence>
<comment type="caution">
    <text evidence="2">The sequence shown here is derived from an EMBL/GenBank/DDBJ whole genome shotgun (WGS) entry which is preliminary data.</text>
</comment>